<organism evidence="2">
    <name type="scientific">Hibiscus latent Fort Pierce virus</name>
    <dbReference type="NCBI Taxonomy" id="233051"/>
    <lineage>
        <taxon>Viruses</taxon>
        <taxon>Riboviria</taxon>
        <taxon>Orthornavirae</taxon>
        <taxon>Kitrinoviricota</taxon>
        <taxon>Alsuviricetes</taxon>
        <taxon>Martellivirales</taxon>
        <taxon>Virgaviridae</taxon>
        <taxon>Tobamovirus</taxon>
        <taxon>Tobamovirus fortpiercense</taxon>
    </lineage>
</organism>
<reference evidence="2" key="1">
    <citation type="submission" date="2017-03" db="EMBL/GenBank/DDBJ databases">
        <title>Identification and characterization of an Italian isolate of Hibiscus latent Fort Pierce Virus defective for virus particles formation.</title>
        <authorList>
            <person name="Nerva L."/>
            <person name="Ciuffo M."/>
            <person name="Turina M."/>
        </authorList>
    </citation>
    <scope>NUCLEOTIDE SEQUENCE</scope>
    <source>
        <strain evidence="2">Hib2</strain>
    </source>
</reference>
<evidence type="ECO:0000313" key="2">
    <source>
        <dbReference type="EMBL" id="AVA17446.1"/>
    </source>
</evidence>
<feature type="region of interest" description="Disordered" evidence="1">
    <location>
        <begin position="312"/>
        <end position="344"/>
    </location>
</feature>
<accession>A0A2L0VZG7</accession>
<protein>
    <submittedName>
        <fullName evidence="2">Movement protein</fullName>
    </submittedName>
</protein>
<dbReference type="Pfam" id="PF01107">
    <property type="entry name" value="MP"/>
    <property type="match status" value="1"/>
</dbReference>
<sequence>MPKNLGYRFVMSLETSATVLISTCWIRPLLRFLNKLVAVRMLLTPFGNTSRTLRFLKIFTMTLDLANPLKLLDESTVFKVSIVDKLVGGLKKNLRVCNIINSDVAKLSGNGQSLFGINLTSNLTVEQKQYKYVHLLAVVISGKWHLHNTVGGGATIALLDKRITDPKQAQLAKMVVAAKVGEFQGRLSPNYSVTLDDAVKDPWDIFVSIKDVPIEQGFHPLSIEVAALLMFSDICILKSLRSKMVEAQIGFTDGIDGDVPCENLDAFISNVDLIQDLKRLRQSGKTLGTGVVAGRDKKGKRFEKKFKKRVIESDASDTEKSGADNSYQSELEEAQDVLLEHNSS</sequence>
<proteinExistence type="predicted"/>
<name>A0A2L0VZG7_9VIRU</name>
<dbReference type="InterPro" id="IPR028919">
    <property type="entry name" value="Viral_movement"/>
</dbReference>
<dbReference type="EMBL" id="KY769775">
    <property type="protein sequence ID" value="AVA17446.1"/>
    <property type="molecule type" value="Genomic_RNA"/>
</dbReference>
<feature type="compositionally biased region" description="Basic and acidic residues" evidence="1">
    <location>
        <begin position="312"/>
        <end position="322"/>
    </location>
</feature>
<evidence type="ECO:0000256" key="1">
    <source>
        <dbReference type="SAM" id="MobiDB-lite"/>
    </source>
</evidence>